<evidence type="ECO:0000256" key="1">
    <source>
        <dbReference type="SAM" id="MobiDB-lite"/>
    </source>
</evidence>
<feature type="compositionally biased region" description="Gly residues" evidence="1">
    <location>
        <begin position="62"/>
        <end position="75"/>
    </location>
</feature>
<organism evidence="2 3">
    <name type="scientific">Sorghum bicolor</name>
    <name type="common">Sorghum</name>
    <name type="synonym">Sorghum vulgare</name>
    <dbReference type="NCBI Taxonomy" id="4558"/>
    <lineage>
        <taxon>Eukaryota</taxon>
        <taxon>Viridiplantae</taxon>
        <taxon>Streptophyta</taxon>
        <taxon>Embryophyta</taxon>
        <taxon>Tracheophyta</taxon>
        <taxon>Spermatophyta</taxon>
        <taxon>Magnoliopsida</taxon>
        <taxon>Liliopsida</taxon>
        <taxon>Poales</taxon>
        <taxon>Poaceae</taxon>
        <taxon>PACMAD clade</taxon>
        <taxon>Panicoideae</taxon>
        <taxon>Andropogonodae</taxon>
        <taxon>Andropogoneae</taxon>
        <taxon>Sorghinae</taxon>
        <taxon>Sorghum</taxon>
    </lineage>
</organism>
<evidence type="ECO:0000313" key="3">
    <source>
        <dbReference type="Proteomes" id="UP000000768"/>
    </source>
</evidence>
<dbReference type="Proteomes" id="UP000000768">
    <property type="component" value="Chromosome 1"/>
</dbReference>
<keyword evidence="3" id="KW-1185">Reference proteome</keyword>
<feature type="region of interest" description="Disordered" evidence="1">
    <location>
        <begin position="34"/>
        <end position="75"/>
    </location>
</feature>
<dbReference type="Gramene" id="OQU93343">
    <property type="protein sequence ID" value="OQU93343"/>
    <property type="gene ID" value="SORBI_3001G523932"/>
</dbReference>
<accession>A0A1Z5SBN4</accession>
<feature type="compositionally biased region" description="Basic and acidic residues" evidence="1">
    <location>
        <begin position="46"/>
        <end position="61"/>
    </location>
</feature>
<dbReference type="EMBL" id="CM000760">
    <property type="protein sequence ID" value="OQU93343.1"/>
    <property type="molecule type" value="Genomic_DNA"/>
</dbReference>
<dbReference type="InParanoid" id="A0A1Z5SBN4"/>
<reference evidence="2 3" key="1">
    <citation type="journal article" date="2009" name="Nature">
        <title>The Sorghum bicolor genome and the diversification of grasses.</title>
        <authorList>
            <person name="Paterson A.H."/>
            <person name="Bowers J.E."/>
            <person name="Bruggmann R."/>
            <person name="Dubchak I."/>
            <person name="Grimwood J."/>
            <person name="Gundlach H."/>
            <person name="Haberer G."/>
            <person name="Hellsten U."/>
            <person name="Mitros T."/>
            <person name="Poliakov A."/>
            <person name="Schmutz J."/>
            <person name="Spannagl M."/>
            <person name="Tang H."/>
            <person name="Wang X."/>
            <person name="Wicker T."/>
            <person name="Bharti A.K."/>
            <person name="Chapman J."/>
            <person name="Feltus F.A."/>
            <person name="Gowik U."/>
            <person name="Grigoriev I.V."/>
            <person name="Lyons E."/>
            <person name="Maher C.A."/>
            <person name="Martis M."/>
            <person name="Narechania A."/>
            <person name="Otillar R.P."/>
            <person name="Penning B.W."/>
            <person name="Salamov A.A."/>
            <person name="Wang Y."/>
            <person name="Zhang L."/>
            <person name="Carpita N.C."/>
            <person name="Freeling M."/>
            <person name="Gingle A.R."/>
            <person name="Hash C.T."/>
            <person name="Keller B."/>
            <person name="Klein P."/>
            <person name="Kresovich S."/>
            <person name="McCann M.C."/>
            <person name="Ming R."/>
            <person name="Peterson D.G."/>
            <person name="Mehboob-ur-Rahman"/>
            <person name="Ware D."/>
            <person name="Westhoff P."/>
            <person name="Mayer K.F."/>
            <person name="Messing J."/>
            <person name="Rokhsar D.S."/>
        </authorList>
    </citation>
    <scope>NUCLEOTIDE SEQUENCE [LARGE SCALE GENOMIC DNA]</scope>
    <source>
        <strain evidence="3">cv. BTx623</strain>
    </source>
</reference>
<sequence length="75" mass="7876">MERASGSGWSQVAAWSRVCGRSLFVAASPARYDIKERGGGGGDQTRPMDRVRVRRPVDLERGGGGAVVGHGHAGI</sequence>
<protein>
    <submittedName>
        <fullName evidence="2">Uncharacterized protein</fullName>
    </submittedName>
</protein>
<gene>
    <name evidence="2" type="ORF">SORBI_3001G523932</name>
</gene>
<evidence type="ECO:0000313" key="2">
    <source>
        <dbReference type="EMBL" id="OQU93343.1"/>
    </source>
</evidence>
<proteinExistence type="predicted"/>
<dbReference type="AlphaFoldDB" id="A0A1Z5SBN4"/>
<name>A0A1Z5SBN4_SORBI</name>
<reference evidence="3" key="2">
    <citation type="journal article" date="2018" name="Plant J.">
        <title>The Sorghum bicolor reference genome: improved assembly, gene annotations, a transcriptome atlas, and signatures of genome organization.</title>
        <authorList>
            <person name="McCormick R.F."/>
            <person name="Truong S.K."/>
            <person name="Sreedasyam A."/>
            <person name="Jenkins J."/>
            <person name="Shu S."/>
            <person name="Sims D."/>
            <person name="Kennedy M."/>
            <person name="Amirebrahimi M."/>
            <person name="Weers B.D."/>
            <person name="McKinley B."/>
            <person name="Mattison A."/>
            <person name="Morishige D.T."/>
            <person name="Grimwood J."/>
            <person name="Schmutz J."/>
            <person name="Mullet J.E."/>
        </authorList>
    </citation>
    <scope>NUCLEOTIDE SEQUENCE [LARGE SCALE GENOMIC DNA]</scope>
    <source>
        <strain evidence="3">cv. BTx623</strain>
    </source>
</reference>